<evidence type="ECO:0000256" key="4">
    <source>
        <dbReference type="ARBA" id="ARBA00004922"/>
    </source>
</evidence>
<dbReference type="Gene3D" id="1.25.40.10">
    <property type="entry name" value="Tetratricopeptide repeat domain"/>
    <property type="match status" value="4"/>
</dbReference>
<keyword evidence="13 21" id="KW-0472">Membrane</keyword>
<dbReference type="Pfam" id="PF08409">
    <property type="entry name" value="TMTC_DUF1736"/>
    <property type="match status" value="1"/>
</dbReference>
<keyword evidence="24" id="KW-1185">Reference proteome</keyword>
<dbReference type="InterPro" id="IPR011990">
    <property type="entry name" value="TPR-like_helical_dom_sf"/>
</dbReference>
<evidence type="ECO:0000256" key="18">
    <source>
        <dbReference type="ARBA" id="ARBA00075262"/>
    </source>
</evidence>
<evidence type="ECO:0000256" key="21">
    <source>
        <dbReference type="SAM" id="Phobius"/>
    </source>
</evidence>
<keyword evidence="7" id="KW-0808">Transferase</keyword>
<feature type="transmembrane region" description="Helical" evidence="21">
    <location>
        <begin position="539"/>
        <end position="558"/>
    </location>
</feature>
<evidence type="ECO:0000256" key="5">
    <source>
        <dbReference type="ARBA" id="ARBA00007882"/>
    </source>
</evidence>
<evidence type="ECO:0000256" key="11">
    <source>
        <dbReference type="ARBA" id="ARBA00022824"/>
    </source>
</evidence>
<keyword evidence="11" id="KW-0256">Endoplasmic reticulum</keyword>
<feature type="transmembrane region" description="Helical" evidence="21">
    <location>
        <begin position="570"/>
        <end position="590"/>
    </location>
</feature>
<dbReference type="FunFam" id="1.25.40.10:FF:000175">
    <property type="entry name" value="transmembrane and TPR repeat-containing protein 3"/>
    <property type="match status" value="1"/>
</dbReference>
<dbReference type="PANTHER" id="PTHR44395">
    <property type="match status" value="1"/>
</dbReference>
<evidence type="ECO:0000256" key="19">
    <source>
        <dbReference type="ARBA" id="ARBA00078084"/>
    </source>
</evidence>
<evidence type="ECO:0000256" key="16">
    <source>
        <dbReference type="ARBA" id="ARBA00045102"/>
    </source>
</evidence>
<comment type="catalytic activity">
    <reaction evidence="15">
        <text>a di-trans,poly-cis-dolichyl beta-D-mannosyl phosphate + L-threonyl-[protein] = 3-O-(alpha-D-mannosyl)-L-threonyl-[protein] + a di-trans,poly-cis-dolichyl phosphate + H(+)</text>
        <dbReference type="Rhea" id="RHEA:53396"/>
        <dbReference type="Rhea" id="RHEA-COMP:11060"/>
        <dbReference type="Rhea" id="RHEA-COMP:13547"/>
        <dbReference type="Rhea" id="RHEA-COMP:19498"/>
        <dbReference type="Rhea" id="RHEA-COMP:19501"/>
        <dbReference type="ChEBI" id="CHEBI:15378"/>
        <dbReference type="ChEBI" id="CHEBI:30013"/>
        <dbReference type="ChEBI" id="CHEBI:57683"/>
        <dbReference type="ChEBI" id="CHEBI:58211"/>
        <dbReference type="ChEBI" id="CHEBI:137323"/>
        <dbReference type="EC" id="2.4.1.109"/>
    </reaction>
</comment>
<dbReference type="STRING" id="37001.A0A1A9W3N0"/>
<keyword evidence="9" id="KW-0677">Repeat</keyword>
<dbReference type="FunFam" id="1.25.40.10:FF:000239">
    <property type="entry name" value="Transmembrane and TPR repeat-containing protein 3"/>
    <property type="match status" value="1"/>
</dbReference>
<feature type="repeat" description="TPR" evidence="20">
    <location>
        <begin position="670"/>
        <end position="703"/>
    </location>
</feature>
<feature type="repeat" description="TPR" evidence="20">
    <location>
        <begin position="821"/>
        <end position="854"/>
    </location>
</feature>
<keyword evidence="12 21" id="KW-1133">Transmembrane helix</keyword>
<feature type="repeat" description="TPR" evidence="20">
    <location>
        <begin position="787"/>
        <end position="820"/>
    </location>
</feature>
<evidence type="ECO:0000256" key="15">
    <source>
        <dbReference type="ARBA" id="ARBA00045085"/>
    </source>
</evidence>
<evidence type="ECO:0000313" key="23">
    <source>
        <dbReference type="EnsemblMetazoa" id="GBRI005225-PA"/>
    </source>
</evidence>
<dbReference type="EC" id="2.4.1.109" evidence="6"/>
<dbReference type="Pfam" id="PF07719">
    <property type="entry name" value="TPR_2"/>
    <property type="match status" value="1"/>
</dbReference>
<reference evidence="24" key="1">
    <citation type="submission" date="2014-03" db="EMBL/GenBank/DDBJ databases">
        <authorList>
            <person name="Aksoy S."/>
            <person name="Warren W."/>
            <person name="Wilson R.K."/>
        </authorList>
    </citation>
    <scope>NUCLEOTIDE SEQUENCE [LARGE SCALE GENOMIC DNA]</scope>
    <source>
        <strain evidence="24">IAEA</strain>
    </source>
</reference>
<proteinExistence type="inferred from homology"/>
<evidence type="ECO:0000256" key="8">
    <source>
        <dbReference type="ARBA" id="ARBA00022692"/>
    </source>
</evidence>
<dbReference type="GO" id="GO:0060255">
    <property type="term" value="P:regulation of macromolecule metabolic process"/>
    <property type="evidence" value="ECO:0007669"/>
    <property type="project" value="UniProtKB-ARBA"/>
</dbReference>
<dbReference type="GO" id="GO:0016020">
    <property type="term" value="C:membrane"/>
    <property type="evidence" value="ECO:0007669"/>
    <property type="project" value="UniProtKB-SubCell"/>
</dbReference>
<accession>A0A1A9W3N0</accession>
<protein>
    <recommendedName>
        <fullName evidence="17">Protein O-mannosyl-transferase TMTC3</fullName>
        <ecNumber evidence="6">2.4.1.109</ecNumber>
    </recommendedName>
    <alternativeName>
        <fullName evidence="19">Transmembrane O-mannosyltransferase targeting cadherins 3</fullName>
    </alternativeName>
    <alternativeName>
        <fullName evidence="18">Transmembrane and tetratricopeptide repeat-containing 3</fullName>
    </alternativeName>
</protein>
<feature type="repeat" description="TPR" evidence="20">
    <location>
        <begin position="892"/>
        <end position="925"/>
    </location>
</feature>
<name>A0A1A9W3N0_9MUSC</name>
<evidence type="ECO:0000313" key="24">
    <source>
        <dbReference type="Proteomes" id="UP000091820"/>
    </source>
</evidence>
<dbReference type="Pfam" id="PF13181">
    <property type="entry name" value="TPR_8"/>
    <property type="match status" value="2"/>
</dbReference>
<reference evidence="23" key="2">
    <citation type="submission" date="2020-05" db="UniProtKB">
        <authorList>
            <consortium name="EnsemblMetazoa"/>
        </authorList>
    </citation>
    <scope>IDENTIFICATION</scope>
    <source>
        <strain evidence="23">IAEA</strain>
    </source>
</reference>
<keyword evidence="8 21" id="KW-0812">Transmembrane</keyword>
<keyword evidence="10 20" id="KW-0802">TPR repeat</keyword>
<dbReference type="PROSITE" id="PS50293">
    <property type="entry name" value="TPR_REGION"/>
    <property type="match status" value="2"/>
</dbReference>
<evidence type="ECO:0000256" key="12">
    <source>
        <dbReference type="ARBA" id="ARBA00022989"/>
    </source>
</evidence>
<evidence type="ECO:0000256" key="9">
    <source>
        <dbReference type="ARBA" id="ARBA00022737"/>
    </source>
</evidence>
<evidence type="ECO:0000256" key="17">
    <source>
        <dbReference type="ARBA" id="ARBA00067886"/>
    </source>
</evidence>
<dbReference type="SUPFAM" id="SSF48452">
    <property type="entry name" value="TPR-like"/>
    <property type="match status" value="2"/>
</dbReference>
<evidence type="ECO:0000256" key="7">
    <source>
        <dbReference type="ARBA" id="ARBA00022679"/>
    </source>
</evidence>
<dbReference type="VEuPathDB" id="VectorBase:GBRI005225"/>
<dbReference type="EnsemblMetazoa" id="GBRI005225-RA">
    <property type="protein sequence ID" value="GBRI005225-PA"/>
    <property type="gene ID" value="GBRI005225"/>
</dbReference>
<comment type="similarity">
    <text evidence="5">Belongs to the TMTC family.</text>
</comment>
<feature type="transmembrane region" description="Helical" evidence="21">
    <location>
        <begin position="331"/>
        <end position="349"/>
    </location>
</feature>
<dbReference type="Pfam" id="PF13414">
    <property type="entry name" value="TPR_11"/>
    <property type="match status" value="1"/>
</dbReference>
<feature type="transmembrane region" description="Helical" evidence="21">
    <location>
        <begin position="457"/>
        <end position="474"/>
    </location>
</feature>
<evidence type="ECO:0000256" key="10">
    <source>
        <dbReference type="ARBA" id="ARBA00022803"/>
    </source>
</evidence>
<evidence type="ECO:0000256" key="6">
    <source>
        <dbReference type="ARBA" id="ARBA00012839"/>
    </source>
</evidence>
<dbReference type="FunFam" id="1.25.40.10:FF:000528">
    <property type="entry name" value="Transmembrane and TPR repeat-containing protein 3"/>
    <property type="match status" value="1"/>
</dbReference>
<dbReference type="Pfam" id="PF13432">
    <property type="entry name" value="TPR_16"/>
    <property type="match status" value="1"/>
</dbReference>
<dbReference type="UniPathway" id="UPA00378"/>
<organism evidence="23 24">
    <name type="scientific">Glossina brevipalpis</name>
    <dbReference type="NCBI Taxonomy" id="37001"/>
    <lineage>
        <taxon>Eukaryota</taxon>
        <taxon>Metazoa</taxon>
        <taxon>Ecdysozoa</taxon>
        <taxon>Arthropoda</taxon>
        <taxon>Hexapoda</taxon>
        <taxon>Insecta</taxon>
        <taxon>Pterygota</taxon>
        <taxon>Neoptera</taxon>
        <taxon>Endopterygota</taxon>
        <taxon>Diptera</taxon>
        <taxon>Brachycera</taxon>
        <taxon>Muscomorpha</taxon>
        <taxon>Hippoboscoidea</taxon>
        <taxon>Glossinidae</taxon>
        <taxon>Glossina</taxon>
    </lineage>
</organism>
<dbReference type="GO" id="GO:0005783">
    <property type="term" value="C:endoplasmic reticulum"/>
    <property type="evidence" value="ECO:0007669"/>
    <property type="project" value="UniProtKB-SubCell"/>
</dbReference>
<evidence type="ECO:0000256" key="1">
    <source>
        <dbReference type="ARBA" id="ARBA00003582"/>
    </source>
</evidence>
<comment type="pathway">
    <text evidence="4">Protein modification; protein glycosylation.</text>
</comment>
<feature type="domain" description="DUF1736" evidence="22">
    <location>
        <begin position="477"/>
        <end position="548"/>
    </location>
</feature>
<dbReference type="PANTHER" id="PTHR44395:SF1">
    <property type="entry name" value="PROTEIN O-MANNOSYL-TRANSFERASE TMTC3"/>
    <property type="match status" value="1"/>
</dbReference>
<evidence type="ECO:0000256" key="2">
    <source>
        <dbReference type="ARBA" id="ARBA00004141"/>
    </source>
</evidence>
<evidence type="ECO:0000256" key="20">
    <source>
        <dbReference type="PROSITE-ProRule" id="PRU00339"/>
    </source>
</evidence>
<dbReference type="InterPro" id="IPR013105">
    <property type="entry name" value="TPR_2"/>
</dbReference>
<feature type="transmembrane region" description="Helical" evidence="21">
    <location>
        <begin position="356"/>
        <end position="378"/>
    </location>
</feature>
<dbReference type="AlphaFoldDB" id="A0A1A9W3N0"/>
<evidence type="ECO:0000259" key="22">
    <source>
        <dbReference type="Pfam" id="PF08409"/>
    </source>
</evidence>
<dbReference type="InterPro" id="IPR019734">
    <property type="entry name" value="TPR_rpt"/>
</dbReference>
<feature type="transmembrane region" description="Helical" evidence="21">
    <location>
        <begin position="297"/>
        <end position="319"/>
    </location>
</feature>
<dbReference type="PROSITE" id="PS50005">
    <property type="entry name" value="TPR"/>
    <property type="match status" value="4"/>
</dbReference>
<evidence type="ECO:0000256" key="13">
    <source>
        <dbReference type="ARBA" id="ARBA00023136"/>
    </source>
</evidence>
<dbReference type="Proteomes" id="UP000091820">
    <property type="component" value="Unassembled WGS sequence"/>
</dbReference>
<comment type="function">
    <text evidence="1">Transfers mannosyl residues to the hydroxyl group of serine or threonine residues.</text>
</comment>
<dbReference type="SMART" id="SM00028">
    <property type="entry name" value="TPR"/>
    <property type="match status" value="8"/>
</dbReference>
<evidence type="ECO:0000256" key="14">
    <source>
        <dbReference type="ARBA" id="ARBA00023180"/>
    </source>
</evidence>
<feature type="transmembrane region" description="Helical" evidence="21">
    <location>
        <begin position="503"/>
        <end position="524"/>
    </location>
</feature>
<dbReference type="GO" id="GO:0004169">
    <property type="term" value="F:dolichyl-phosphate-mannose-protein mannosyltransferase activity"/>
    <property type="evidence" value="ECO:0007669"/>
    <property type="project" value="UniProtKB-EC"/>
</dbReference>
<sequence>MNMYKKNKSEKEEKKMYTKYQQHQQQHQEIQNNSKHTKYNNLLTMSSVIHTNGGIGGCLATSKDNMNCSHNNNNNNNNQNKIYSCSNNTTTTTPTVAAPTTTSTTTKAVATFTTLTQCAAAINNCSATLSNNNCRQLPFTSTNLFQLLCLVTVCTMCYYNSTQGALVFDDISAIRDNKDLRPSTPLRQIFLNDFWGTPMRKEQSHKSYRPLTVLTFRINYWLHELQPYGYHAVNVILHTLVCVLWRRVSRLLVMHCTLSDKLAQRCSFLSSLLFAVHPIHTEAVTGVVGRAELLSSLFFLCAFISYARSVNIGFLSSVVNRKSSQKTMKTNWFSLCMIFSSCLLASMLCKEQGITIAGICIAYELFVVQSVYPMQLWYSLLNLFEEKRLINGGGDSSNSTPTNKANVSQDNANIPITSVASTTTTTTTTTIITPTTTSFYYSSPRTVIWTSCVLKRLGFLVFITVALLVGRVYVMGSQLPVFTRFDNPASAAETPIRQLTFSYLIYLNIWLLLFPCNLCCDWTMGTVPLIDGLTDSRNVFTLLTFMFLAAMIFHACVVQNFQHSRMLLMCLAWSLLPFLPASNLFFPVGFVVAERILYMPSMGFSLLIAYGYERLKRKADVYGYFWPSILKTSLVALLLSHAIRTHQRNADWKNEYTLFMSGVHVNDRNAKLFNNVGHALENEGRFNEALAYFQQAVNIQPDDIGAHINVGRTYNNLKHYAKAEAAYLKAKSLFPRIKPGESYQARIAPNHLNVFINLANLIARNQTRLEEADYLYRQAISMRADYVQAYINRGDILMKLNRTIQAQEVYEKALLYDSENADIYYNLGVVFLEQGKSAQANVYFNKALELYPEHEQALINSAILLQEIGGPEARQLSRERLLKVLSKSGDNEKVFFNLGMLAMDELDFEAAEHYFKRAIHLKANFRSALFNLALLLADTNRPLEAVPFLNELIRHHPDHVKGLLLLGDIYINHMKDLDAAETCYRSILKYEPRNTQGLHNLCVVFVERKHLAKAQTCLRYAHRLAPNEEYILRHLQIVETRLQKISKLPDNSPEKLLAFVHNPKEYPMPSPIDQQEQFDISSTSFSKLNQSKSPTTIHNS</sequence>
<keyword evidence="14" id="KW-0325">Glycoprotein</keyword>
<evidence type="ECO:0000256" key="3">
    <source>
        <dbReference type="ARBA" id="ARBA00004240"/>
    </source>
</evidence>
<comment type="catalytic activity">
    <reaction evidence="16">
        <text>a di-trans,poly-cis-dolichyl beta-D-mannosyl phosphate + L-seryl-[protein] = 3-O-(alpha-D-mannosyl)-L-seryl-[protein] + a di-trans,poly-cis-dolichyl phosphate + H(+)</text>
        <dbReference type="Rhea" id="RHEA:17377"/>
        <dbReference type="Rhea" id="RHEA-COMP:9863"/>
        <dbReference type="Rhea" id="RHEA-COMP:13546"/>
        <dbReference type="Rhea" id="RHEA-COMP:19498"/>
        <dbReference type="Rhea" id="RHEA-COMP:19501"/>
        <dbReference type="ChEBI" id="CHEBI:15378"/>
        <dbReference type="ChEBI" id="CHEBI:29999"/>
        <dbReference type="ChEBI" id="CHEBI:57683"/>
        <dbReference type="ChEBI" id="CHEBI:58211"/>
        <dbReference type="ChEBI" id="CHEBI:137321"/>
        <dbReference type="EC" id="2.4.1.109"/>
    </reaction>
</comment>
<comment type="subcellular location">
    <subcellularLocation>
        <location evidence="3">Endoplasmic reticulum</location>
    </subcellularLocation>
    <subcellularLocation>
        <location evidence="2">Membrane</location>
        <topology evidence="2">Multi-pass membrane protein</topology>
    </subcellularLocation>
</comment>
<dbReference type="InterPro" id="IPR013618">
    <property type="entry name" value="TMTC_DUF1736"/>
</dbReference>